<dbReference type="EMBL" id="JAFGIX010000025">
    <property type="protein sequence ID" value="MBN1572569.1"/>
    <property type="molecule type" value="Genomic_DNA"/>
</dbReference>
<dbReference type="InterPro" id="IPR010994">
    <property type="entry name" value="RuvA_2-like"/>
</dbReference>
<dbReference type="NCBIfam" id="TIGR00732">
    <property type="entry name" value="dprA"/>
    <property type="match status" value="1"/>
</dbReference>
<name>A0A9D8PMT8_9DELT</name>
<comment type="caution">
    <text evidence="4">The sequence shown here is derived from an EMBL/GenBank/DDBJ whole genome shotgun (WGS) entry which is preliminary data.</text>
</comment>
<dbReference type="SUPFAM" id="SSF47781">
    <property type="entry name" value="RuvA domain 2-like"/>
    <property type="match status" value="1"/>
</dbReference>
<gene>
    <name evidence="4" type="primary">dprA</name>
    <name evidence="4" type="ORF">JW984_05155</name>
</gene>
<dbReference type="InterPro" id="IPR003488">
    <property type="entry name" value="DprA"/>
</dbReference>
<dbReference type="GO" id="GO:0009294">
    <property type="term" value="P:DNA-mediated transformation"/>
    <property type="evidence" value="ECO:0007669"/>
    <property type="project" value="InterPro"/>
</dbReference>
<organism evidence="4 5">
    <name type="scientific">Candidatus Zymogenus saltonus</name>
    <dbReference type="NCBI Taxonomy" id="2844893"/>
    <lineage>
        <taxon>Bacteria</taxon>
        <taxon>Deltaproteobacteria</taxon>
        <taxon>Candidatus Zymogenia</taxon>
        <taxon>Candidatus Zymogeniales</taxon>
        <taxon>Candidatus Zymogenaceae</taxon>
        <taxon>Candidatus Zymogenus</taxon>
    </lineage>
</organism>
<dbReference type="Pfam" id="PF17782">
    <property type="entry name" value="WHD_DprA"/>
    <property type="match status" value="1"/>
</dbReference>
<dbReference type="PANTHER" id="PTHR43022:SF1">
    <property type="entry name" value="PROTEIN SMF"/>
    <property type="match status" value="1"/>
</dbReference>
<feature type="domain" description="DprA winged helix" evidence="3">
    <location>
        <begin position="314"/>
        <end position="364"/>
    </location>
</feature>
<dbReference type="InterPro" id="IPR041614">
    <property type="entry name" value="DprA_WH"/>
</dbReference>
<dbReference type="Gene3D" id="1.10.10.10">
    <property type="entry name" value="Winged helix-like DNA-binding domain superfamily/Winged helix DNA-binding domain"/>
    <property type="match status" value="1"/>
</dbReference>
<feature type="domain" description="Smf/DprA SLOG" evidence="2">
    <location>
        <begin position="80"/>
        <end position="288"/>
    </location>
</feature>
<dbReference type="PANTHER" id="PTHR43022">
    <property type="entry name" value="PROTEIN SMF"/>
    <property type="match status" value="1"/>
</dbReference>
<accession>A0A9D8PMT8</accession>
<evidence type="ECO:0000259" key="3">
    <source>
        <dbReference type="Pfam" id="PF17782"/>
    </source>
</evidence>
<dbReference type="Gene3D" id="3.40.50.450">
    <property type="match status" value="1"/>
</dbReference>
<reference evidence="4" key="1">
    <citation type="journal article" date="2021" name="Environ. Microbiol.">
        <title>Genomic characterization of three novel Desulfobacterota classes expand the metabolic and phylogenetic diversity of the phylum.</title>
        <authorList>
            <person name="Murphy C.L."/>
            <person name="Biggerstaff J."/>
            <person name="Eichhorn A."/>
            <person name="Ewing E."/>
            <person name="Shahan R."/>
            <person name="Soriano D."/>
            <person name="Stewart S."/>
            <person name="VanMol K."/>
            <person name="Walker R."/>
            <person name="Walters P."/>
            <person name="Elshahed M.S."/>
            <person name="Youssef N.H."/>
        </authorList>
    </citation>
    <scope>NUCLEOTIDE SEQUENCE</scope>
    <source>
        <strain evidence="4">Zod_Metabat.24</strain>
    </source>
</reference>
<evidence type="ECO:0000256" key="1">
    <source>
        <dbReference type="ARBA" id="ARBA00006525"/>
    </source>
</evidence>
<comment type="similarity">
    <text evidence="1">Belongs to the DprA/Smf family.</text>
</comment>
<dbReference type="InterPro" id="IPR057666">
    <property type="entry name" value="DrpA_SLOG"/>
</dbReference>
<sequence length="369" mass="40419">MNDTSVYSLALSQLSGIGNITFKRLVEHFGSAREVFKAGRKSLGEIEGVFEAKIKAITSFDDWESVREKIKAVEDKRARIISIEDKEYPKRLKNIYDAPSILYIKGSFAEEDELSVAVVGSRRASTYGYLTAENIAAGLAQRGITVVSGMARGIDSKAHTAALNAGGRTIAVLGSGIDVVYPPEGKGLYNEIVERGVVITEFPLGTHPEPGNFPRRNRIISGLSVGVVIIEASETSGALITAELAIDQNREVFAIPGNINSVRSKGTNNLIKKGAKLVESAEEIIDELRFIFGERFRIDAAQQKDWSTSGESFTEEERRVLTCLGLEPAHIDTLIDETGFKSEIVLRILLELEMRGFVKQIPGKNFVLN</sequence>
<evidence type="ECO:0000313" key="5">
    <source>
        <dbReference type="Proteomes" id="UP000809273"/>
    </source>
</evidence>
<reference evidence="4" key="2">
    <citation type="submission" date="2021-01" db="EMBL/GenBank/DDBJ databases">
        <authorList>
            <person name="Hahn C.R."/>
            <person name="Youssef N.H."/>
            <person name="Elshahed M."/>
        </authorList>
    </citation>
    <scope>NUCLEOTIDE SEQUENCE</scope>
    <source>
        <strain evidence="4">Zod_Metabat.24</strain>
    </source>
</reference>
<dbReference type="InterPro" id="IPR036388">
    <property type="entry name" value="WH-like_DNA-bd_sf"/>
</dbReference>
<evidence type="ECO:0000259" key="2">
    <source>
        <dbReference type="Pfam" id="PF02481"/>
    </source>
</evidence>
<evidence type="ECO:0000313" key="4">
    <source>
        <dbReference type="EMBL" id="MBN1572569.1"/>
    </source>
</evidence>
<protein>
    <submittedName>
        <fullName evidence="4">DNA-processing protein DprA</fullName>
    </submittedName>
</protein>
<dbReference type="Proteomes" id="UP000809273">
    <property type="component" value="Unassembled WGS sequence"/>
</dbReference>
<proteinExistence type="inferred from homology"/>
<dbReference type="Pfam" id="PF02481">
    <property type="entry name" value="DNA_processg_A"/>
    <property type="match status" value="1"/>
</dbReference>
<dbReference type="AlphaFoldDB" id="A0A9D8PMT8"/>
<dbReference type="SUPFAM" id="SSF102405">
    <property type="entry name" value="MCP/YpsA-like"/>
    <property type="match status" value="1"/>
</dbReference>